<comment type="caution">
    <text evidence="2">The sequence shown here is derived from an EMBL/GenBank/DDBJ whole genome shotgun (WGS) entry which is preliminary data.</text>
</comment>
<protein>
    <submittedName>
        <fullName evidence="2">Acyl-CoA desaturase</fullName>
    </submittedName>
</protein>
<keyword evidence="3" id="KW-1185">Reference proteome</keyword>
<reference evidence="2 3" key="1">
    <citation type="submission" date="2016-10" db="EMBL/GenBank/DDBJ databases">
        <title>Evaluation of Human, Animal and Environmental Mycobacterium chelonae Isolates by Core Genome Phylogenomic Analysis, Targeted Gene Comparison, and Anti-microbial Susceptibility Patterns: A Tale of Mistaken Identities.</title>
        <authorList>
            <person name="Fogelson S.B."/>
            <person name="Camus A.C."/>
            <person name="Lorenz W."/>
            <person name="Vasireddy R."/>
            <person name="Vasireddy S."/>
            <person name="Smith T."/>
            <person name="Brown-Elliott B.A."/>
            <person name="Wallace R.J.Jr."/>
            <person name="Hasan N.A."/>
            <person name="Reischl U."/>
            <person name="Sanchez S."/>
        </authorList>
    </citation>
    <scope>NUCLEOTIDE SEQUENCE [LARGE SCALE GENOMIC DNA]</scope>
    <source>
        <strain evidence="2 3">24999</strain>
    </source>
</reference>
<dbReference type="GO" id="GO:0008610">
    <property type="term" value="P:lipid biosynthetic process"/>
    <property type="evidence" value="ECO:0007669"/>
    <property type="project" value="UniProtKB-ARBA"/>
</dbReference>
<dbReference type="PANTHER" id="PTHR19353">
    <property type="entry name" value="FATTY ACID DESATURASE 2"/>
    <property type="match status" value="1"/>
</dbReference>
<evidence type="ECO:0000313" key="2">
    <source>
        <dbReference type="EMBL" id="OHT97282.1"/>
    </source>
</evidence>
<dbReference type="Proteomes" id="UP000179636">
    <property type="component" value="Unassembled WGS sequence"/>
</dbReference>
<accession>A0A1S1K114</accession>
<dbReference type="Pfam" id="PF00487">
    <property type="entry name" value="FA_desaturase"/>
    <property type="match status" value="1"/>
</dbReference>
<sequence length="423" mass="48527">MAIADIKRYAHLTEEDVEALAAELDTIRADVEESRGQRDARYIRRAIQLQRALAAGGRIALFASGNRIARYAGIGMLATAKIIENMELGHNIIHGQWDWMNDPEIHSTEWEWDTTAPSVHWKKSHNFIHHKYTNVVGLDDDIGYGIMRLTRDQRWERWMIGNPIYNLLLGTLFEWGVAAHGLETTRFRKGEKSMAEVRKDLRVIGKKVGKQAGKDYLVYPALSGPNWKHTLKANFIANLIRNYWAYVVIFCGHFPDGAEKFTCEEFERETPGEWYLRQMLASANFHAGPLMAFMSGNLCYQIEHHLFPDLPSNRYAEISQKVRALCDKYDLPYTTGSLPRQYFQSFWTILKLALPDKLLKATSDDAPETHSELRFRVREGMRESFGVDPRTGRRRGLRTALRELETGSITVEQRAPQAAGRDV</sequence>
<dbReference type="InterPro" id="IPR005804">
    <property type="entry name" value="FA_desaturase_dom"/>
</dbReference>
<organism evidence="2 3">
    <name type="scientific">Mycobacterium syngnathidarum</name>
    <dbReference type="NCBI Taxonomy" id="1908205"/>
    <lineage>
        <taxon>Bacteria</taxon>
        <taxon>Bacillati</taxon>
        <taxon>Actinomycetota</taxon>
        <taxon>Actinomycetes</taxon>
        <taxon>Mycobacteriales</taxon>
        <taxon>Mycobacteriaceae</taxon>
        <taxon>Mycobacterium</taxon>
    </lineage>
</organism>
<dbReference type="AlphaFoldDB" id="A0A1S1K114"/>
<feature type="domain" description="Fatty acid desaturase" evidence="1">
    <location>
        <begin position="79"/>
        <end position="335"/>
    </location>
</feature>
<gene>
    <name evidence="2" type="ORF">BKG61_17280</name>
</gene>
<dbReference type="STRING" id="1908205.BKG60_29990"/>
<dbReference type="OrthoDB" id="104711at2"/>
<evidence type="ECO:0000259" key="1">
    <source>
        <dbReference type="Pfam" id="PF00487"/>
    </source>
</evidence>
<evidence type="ECO:0000313" key="3">
    <source>
        <dbReference type="Proteomes" id="UP000179636"/>
    </source>
</evidence>
<dbReference type="RefSeq" id="WP_070945643.1">
    <property type="nucleotide sequence ID" value="NZ_MLHV01000015.1"/>
</dbReference>
<dbReference type="CDD" id="cd03506">
    <property type="entry name" value="Delta6-FADS-like"/>
    <property type="match status" value="1"/>
</dbReference>
<dbReference type="PANTHER" id="PTHR19353:SF19">
    <property type="entry name" value="DELTA(5) FATTY ACID DESATURASE C-RELATED"/>
    <property type="match status" value="1"/>
</dbReference>
<name>A0A1S1K114_9MYCO</name>
<dbReference type="InterPro" id="IPR012171">
    <property type="entry name" value="Fatty_acid_desaturase"/>
</dbReference>
<proteinExistence type="predicted"/>
<dbReference type="EMBL" id="MLHV01000015">
    <property type="protein sequence ID" value="OHT97282.1"/>
    <property type="molecule type" value="Genomic_DNA"/>
</dbReference>
<dbReference type="GO" id="GO:0016020">
    <property type="term" value="C:membrane"/>
    <property type="evidence" value="ECO:0007669"/>
    <property type="project" value="TreeGrafter"/>
</dbReference>
<dbReference type="GO" id="GO:0016717">
    <property type="term" value="F:oxidoreductase activity, acting on paired donors, with oxidation of a pair of donors resulting in the reduction of molecular oxygen to two molecules of water"/>
    <property type="evidence" value="ECO:0007669"/>
    <property type="project" value="TreeGrafter"/>
</dbReference>